<dbReference type="KEGG" id="capn:CBG49_14085"/>
<organism evidence="2 3">
    <name type="scientific">Capnocytophaga endodontalis</name>
    <dbReference type="NCBI Taxonomy" id="2708117"/>
    <lineage>
        <taxon>Bacteria</taxon>
        <taxon>Pseudomonadati</taxon>
        <taxon>Bacteroidota</taxon>
        <taxon>Flavobacteriia</taxon>
        <taxon>Flavobacteriales</taxon>
        <taxon>Flavobacteriaceae</taxon>
        <taxon>Capnocytophaga</taxon>
    </lineage>
</organism>
<reference evidence="3" key="1">
    <citation type="submission" date="2017-06" db="EMBL/GenBank/DDBJ databases">
        <title>Complete genome sequence of Capnocytophaga sp. KCOM 1579 (=ChDC OS43) isolated from a human refractory periapical abscess lesion.</title>
        <authorList>
            <person name="Kook J.-K."/>
            <person name="Park S.-N."/>
            <person name="Lim Y.K."/>
            <person name="Roh H."/>
        </authorList>
    </citation>
    <scope>NUCLEOTIDE SEQUENCE [LARGE SCALE GENOMIC DNA]</scope>
    <source>
        <strain evidence="3">ChDC OS43</strain>
    </source>
</reference>
<evidence type="ECO:0000256" key="1">
    <source>
        <dbReference type="SAM" id="MobiDB-lite"/>
    </source>
</evidence>
<sequence>MKSNTNGGFLAKMSGSSQQNGVTHITTNAIRLPKNYTKEREILSNTQQHFVMNIFMISKVIIFKARDFCVSSGQVKKF</sequence>
<feature type="region of interest" description="Disordered" evidence="1">
    <location>
        <begin position="1"/>
        <end position="22"/>
    </location>
</feature>
<evidence type="ECO:0000313" key="3">
    <source>
        <dbReference type="Proteomes" id="UP000197007"/>
    </source>
</evidence>
<keyword evidence="3" id="KW-1185">Reference proteome</keyword>
<evidence type="ECO:0000313" key="2">
    <source>
        <dbReference type="EMBL" id="ASF44131.1"/>
    </source>
</evidence>
<protein>
    <submittedName>
        <fullName evidence="2">Uncharacterized protein</fullName>
    </submittedName>
</protein>
<proteinExistence type="predicted"/>
<accession>A0A1Z4BS33</accession>
<gene>
    <name evidence="2" type="ORF">CBG49_14085</name>
</gene>
<dbReference type="Proteomes" id="UP000197007">
    <property type="component" value="Chromosome"/>
</dbReference>
<dbReference type="EMBL" id="CP022022">
    <property type="protein sequence ID" value="ASF44131.1"/>
    <property type="molecule type" value="Genomic_DNA"/>
</dbReference>
<dbReference type="AlphaFoldDB" id="A0A1Z4BS33"/>
<name>A0A1Z4BS33_9FLAO</name>